<organism evidence="1 2">
    <name type="scientific">Streptosporangium sandarakinum</name>
    <dbReference type="NCBI Taxonomy" id="1260955"/>
    <lineage>
        <taxon>Bacteria</taxon>
        <taxon>Bacillati</taxon>
        <taxon>Actinomycetota</taxon>
        <taxon>Actinomycetes</taxon>
        <taxon>Streptosporangiales</taxon>
        <taxon>Streptosporangiaceae</taxon>
        <taxon>Streptosporangium</taxon>
    </lineage>
</organism>
<dbReference type="RefSeq" id="WP_179823908.1">
    <property type="nucleotide sequence ID" value="NZ_JACCCO010000002.1"/>
</dbReference>
<evidence type="ECO:0000313" key="2">
    <source>
        <dbReference type="Proteomes" id="UP000576393"/>
    </source>
</evidence>
<gene>
    <name evidence="1" type="ORF">HDA43_004031</name>
</gene>
<dbReference type="EMBL" id="JACCCO010000002">
    <property type="protein sequence ID" value="NYF41830.1"/>
    <property type="molecule type" value="Genomic_DNA"/>
</dbReference>
<proteinExistence type="predicted"/>
<accession>A0A852V0Z4</accession>
<comment type="caution">
    <text evidence="1">The sequence shown here is derived from an EMBL/GenBank/DDBJ whole genome shotgun (WGS) entry which is preliminary data.</text>
</comment>
<name>A0A852V0Z4_9ACTN</name>
<dbReference type="AlphaFoldDB" id="A0A852V0Z4"/>
<dbReference type="Proteomes" id="UP000576393">
    <property type="component" value="Unassembled WGS sequence"/>
</dbReference>
<sequence>MAAGQPAAIDVPGLLAGHLRNAPNATIRDALREGGLSALAGMPPTAQPG</sequence>
<reference evidence="1 2" key="1">
    <citation type="submission" date="2020-07" db="EMBL/GenBank/DDBJ databases">
        <title>Sequencing the genomes of 1000 actinobacteria strains.</title>
        <authorList>
            <person name="Klenk H.-P."/>
        </authorList>
    </citation>
    <scope>NUCLEOTIDE SEQUENCE [LARGE SCALE GENOMIC DNA]</scope>
    <source>
        <strain evidence="1 2">DSM 45763</strain>
    </source>
</reference>
<evidence type="ECO:0000313" key="1">
    <source>
        <dbReference type="EMBL" id="NYF41830.1"/>
    </source>
</evidence>
<keyword evidence="2" id="KW-1185">Reference proteome</keyword>
<protein>
    <submittedName>
        <fullName evidence="1">Uncharacterized protein</fullName>
    </submittedName>
</protein>